<keyword evidence="2 4" id="KW-0067">ATP-binding</keyword>
<keyword evidence="1" id="KW-0547">Nucleotide-binding</keyword>
<dbReference type="Pfam" id="PF00005">
    <property type="entry name" value="ABC_tran"/>
    <property type="match status" value="1"/>
</dbReference>
<evidence type="ECO:0000313" key="4">
    <source>
        <dbReference type="EMBL" id="PYD69327.1"/>
    </source>
</evidence>
<proteinExistence type="predicted"/>
<sequence>MGKQAGFPTPTALAGFIGLARGQAVLSPGPVHKWTVARAMHTGAMPVAMSGEDIIFPHIEKFRYGKRPGTGRNVADVFARTGRDGCSGGWMTVATDQARPVALEVLALRSVHGGPFAFTVPAGACVAITGSSGSGKSVLLRMIADLDPHEGDARIDGQACSGMPAAQWRRLVQYVPAEPAWWSDIVLDHMVDTDAVRALVARLGLREDCLRSPLSRLSTGERQRLSLIRALLLHPRVLLLDEPCSALDAATTDRVEAVLQEARAQGTAIVLVSHDMGQAGRMAGTRFRMARGHMEEIAP</sequence>
<dbReference type="Gene3D" id="3.40.50.300">
    <property type="entry name" value="P-loop containing nucleotide triphosphate hydrolases"/>
    <property type="match status" value="1"/>
</dbReference>
<dbReference type="InterPro" id="IPR003593">
    <property type="entry name" value="AAA+_ATPase"/>
</dbReference>
<dbReference type="PANTHER" id="PTHR43119">
    <property type="entry name" value="ABC TRANSPORT PROTEIN ATP-BINDING COMPONENT-RELATED"/>
    <property type="match status" value="1"/>
</dbReference>
<dbReference type="SMART" id="SM00382">
    <property type="entry name" value="AAA"/>
    <property type="match status" value="1"/>
</dbReference>
<evidence type="ECO:0000256" key="2">
    <source>
        <dbReference type="ARBA" id="ARBA00022840"/>
    </source>
</evidence>
<dbReference type="AlphaFoldDB" id="A0A2V4R0L8"/>
<dbReference type="CDD" id="cd00267">
    <property type="entry name" value="ABC_ATPase"/>
    <property type="match status" value="1"/>
</dbReference>
<keyword evidence="5" id="KW-1185">Reference proteome</keyword>
<comment type="caution">
    <text evidence="4">The sequence shown here is derived from an EMBL/GenBank/DDBJ whole genome shotgun (WGS) entry which is preliminary data.</text>
</comment>
<dbReference type="InterPro" id="IPR003439">
    <property type="entry name" value="ABC_transporter-like_ATP-bd"/>
</dbReference>
<accession>A0A2V4R0L8</accession>
<dbReference type="GO" id="GO:0005524">
    <property type="term" value="F:ATP binding"/>
    <property type="evidence" value="ECO:0007669"/>
    <property type="project" value="UniProtKB-KW"/>
</dbReference>
<dbReference type="PROSITE" id="PS50893">
    <property type="entry name" value="ABC_TRANSPORTER_2"/>
    <property type="match status" value="1"/>
</dbReference>
<feature type="domain" description="ABC transporter" evidence="3">
    <location>
        <begin position="98"/>
        <end position="297"/>
    </location>
</feature>
<dbReference type="EMBL" id="NKUB01000012">
    <property type="protein sequence ID" value="PYD69327.1"/>
    <property type="molecule type" value="Genomic_DNA"/>
</dbReference>
<gene>
    <name evidence="4" type="ORF">CFR76_10780</name>
</gene>
<evidence type="ECO:0000259" key="3">
    <source>
        <dbReference type="PROSITE" id="PS50893"/>
    </source>
</evidence>
<dbReference type="PANTHER" id="PTHR43119:SF1">
    <property type="entry name" value="ABC TRANSPORTER DOMAIN-CONTAINING PROTEIN"/>
    <property type="match status" value="1"/>
</dbReference>
<dbReference type="GO" id="GO:0016887">
    <property type="term" value="F:ATP hydrolysis activity"/>
    <property type="evidence" value="ECO:0007669"/>
    <property type="project" value="InterPro"/>
</dbReference>
<protein>
    <submittedName>
        <fullName evidence="4">ABC transporter ATP-binding protein</fullName>
    </submittedName>
</protein>
<name>A0A2V4R0L8_9PROT</name>
<evidence type="ECO:0000256" key="1">
    <source>
        <dbReference type="ARBA" id="ARBA00022741"/>
    </source>
</evidence>
<dbReference type="InterPro" id="IPR027417">
    <property type="entry name" value="P-loop_NTPase"/>
</dbReference>
<reference evidence="4 5" key="1">
    <citation type="submission" date="2017-07" db="EMBL/GenBank/DDBJ databases">
        <title>A draft genome sequence of Komagataeibacter swingsii LMG 22125.</title>
        <authorList>
            <person name="Skraban J."/>
            <person name="Cleenwerck I."/>
            <person name="Vandamme P."/>
            <person name="Trcek J."/>
        </authorList>
    </citation>
    <scope>NUCLEOTIDE SEQUENCE [LARGE SCALE GENOMIC DNA]</scope>
    <source>
        <strain evidence="4 5">LMG 22125</strain>
    </source>
</reference>
<organism evidence="4 5">
    <name type="scientific">Komagataeibacter swingsii</name>
    <dbReference type="NCBI Taxonomy" id="215220"/>
    <lineage>
        <taxon>Bacteria</taxon>
        <taxon>Pseudomonadati</taxon>
        <taxon>Pseudomonadota</taxon>
        <taxon>Alphaproteobacteria</taxon>
        <taxon>Acetobacterales</taxon>
        <taxon>Acetobacteraceae</taxon>
        <taxon>Komagataeibacter</taxon>
    </lineage>
</organism>
<evidence type="ECO:0000313" key="5">
    <source>
        <dbReference type="Proteomes" id="UP000247371"/>
    </source>
</evidence>
<dbReference type="SUPFAM" id="SSF52540">
    <property type="entry name" value="P-loop containing nucleoside triphosphate hydrolases"/>
    <property type="match status" value="1"/>
</dbReference>
<dbReference type="Proteomes" id="UP000247371">
    <property type="component" value="Unassembled WGS sequence"/>
</dbReference>